<reference evidence="1" key="1">
    <citation type="journal article" date="2014" name="Front. Microbiol.">
        <title>High frequency of phylogenetically diverse reductive dehalogenase-homologous genes in deep subseafloor sedimentary metagenomes.</title>
        <authorList>
            <person name="Kawai M."/>
            <person name="Futagami T."/>
            <person name="Toyoda A."/>
            <person name="Takaki Y."/>
            <person name="Nishi S."/>
            <person name="Hori S."/>
            <person name="Arai W."/>
            <person name="Tsubouchi T."/>
            <person name="Morono Y."/>
            <person name="Uchiyama I."/>
            <person name="Ito T."/>
            <person name="Fujiyama A."/>
            <person name="Inagaki F."/>
            <person name="Takami H."/>
        </authorList>
    </citation>
    <scope>NUCLEOTIDE SEQUENCE</scope>
    <source>
        <strain evidence="1">Expedition CK06-06</strain>
    </source>
</reference>
<sequence length="84" mass="9690">SWANLADMADKLGEQYIYSMKPHPGDLAVPSLNEERIRSELRRALQITRSCRVEIIMKDNHTIANNPQNVIRWCQIAREEAEAI</sequence>
<proteinExistence type="predicted"/>
<name>X1H8Y9_9ZZZZ</name>
<evidence type="ECO:0000313" key="1">
    <source>
        <dbReference type="EMBL" id="GAH53500.1"/>
    </source>
</evidence>
<protein>
    <recommendedName>
        <fullName evidence="2">Xylose isomerase-like TIM barrel domain-containing protein</fullName>
    </recommendedName>
</protein>
<comment type="caution">
    <text evidence="1">The sequence shown here is derived from an EMBL/GenBank/DDBJ whole genome shotgun (WGS) entry which is preliminary data.</text>
</comment>
<evidence type="ECO:0008006" key="2">
    <source>
        <dbReference type="Google" id="ProtNLM"/>
    </source>
</evidence>
<feature type="non-terminal residue" evidence="1">
    <location>
        <position position="1"/>
    </location>
</feature>
<accession>X1H8Y9</accession>
<dbReference type="EMBL" id="BARU01018185">
    <property type="protein sequence ID" value="GAH53500.1"/>
    <property type="molecule type" value="Genomic_DNA"/>
</dbReference>
<organism evidence="1">
    <name type="scientific">marine sediment metagenome</name>
    <dbReference type="NCBI Taxonomy" id="412755"/>
    <lineage>
        <taxon>unclassified sequences</taxon>
        <taxon>metagenomes</taxon>
        <taxon>ecological metagenomes</taxon>
    </lineage>
</organism>
<dbReference type="AlphaFoldDB" id="X1H8Y9"/>
<gene>
    <name evidence="1" type="ORF">S03H2_30081</name>
</gene>